<feature type="domain" description="RRM" evidence="5">
    <location>
        <begin position="30"/>
        <end position="107"/>
    </location>
</feature>
<evidence type="ECO:0000313" key="6">
    <source>
        <dbReference type="EMBL" id="CAH1431490.1"/>
    </source>
</evidence>
<accession>A0AAU9NA10</accession>
<dbReference type="Gene3D" id="3.30.70.330">
    <property type="match status" value="1"/>
</dbReference>
<keyword evidence="1" id="KW-0507">mRNA processing</keyword>
<dbReference type="InterPro" id="IPR000504">
    <property type="entry name" value="RRM_dom"/>
</dbReference>
<dbReference type="AlphaFoldDB" id="A0AAU9NA10"/>
<protein>
    <recommendedName>
        <fullName evidence="5">RRM domain-containing protein</fullName>
    </recommendedName>
</protein>
<dbReference type="Proteomes" id="UP001157418">
    <property type="component" value="Unassembled WGS sequence"/>
</dbReference>
<dbReference type="GO" id="GO:0005681">
    <property type="term" value="C:spliceosomal complex"/>
    <property type="evidence" value="ECO:0007669"/>
    <property type="project" value="UniProtKB-KW"/>
</dbReference>
<sequence length="161" mass="18742">MESYRRRDMVEYTEVRRKKASMKPNGDGITAFFVTNVPQAARKSELREVFSRYGRLRDVYIGVNKGKNGYFYAFIRFADMKDVIAMERLLNGAKIRGRNLAVNLARYERKKKEVYETKMPLKTCNQPPQKTLTNAYRDHRSYAEIIIPQAGHKPPQPPPLP</sequence>
<dbReference type="PROSITE" id="PS50102">
    <property type="entry name" value="RRM"/>
    <property type="match status" value="1"/>
</dbReference>
<name>A0AAU9NA10_9ASTR</name>
<dbReference type="Pfam" id="PF00076">
    <property type="entry name" value="RRM_1"/>
    <property type="match status" value="1"/>
</dbReference>
<reference evidence="6 7" key="1">
    <citation type="submission" date="2022-01" db="EMBL/GenBank/DDBJ databases">
        <authorList>
            <person name="Xiong W."/>
            <person name="Schranz E."/>
        </authorList>
    </citation>
    <scope>NUCLEOTIDE SEQUENCE [LARGE SCALE GENOMIC DNA]</scope>
</reference>
<evidence type="ECO:0000256" key="2">
    <source>
        <dbReference type="ARBA" id="ARBA00022728"/>
    </source>
</evidence>
<keyword evidence="4" id="KW-0694">RNA-binding</keyword>
<dbReference type="SMART" id="SM00360">
    <property type="entry name" value="RRM"/>
    <property type="match status" value="1"/>
</dbReference>
<evidence type="ECO:0000256" key="3">
    <source>
        <dbReference type="ARBA" id="ARBA00023187"/>
    </source>
</evidence>
<dbReference type="InterPro" id="IPR035979">
    <property type="entry name" value="RBD_domain_sf"/>
</dbReference>
<evidence type="ECO:0000256" key="1">
    <source>
        <dbReference type="ARBA" id="ARBA00022664"/>
    </source>
</evidence>
<dbReference type="EMBL" id="CAKMRJ010003334">
    <property type="protein sequence ID" value="CAH1431490.1"/>
    <property type="molecule type" value="Genomic_DNA"/>
</dbReference>
<keyword evidence="2" id="KW-0747">Spliceosome</keyword>
<keyword evidence="3" id="KW-0508">mRNA splicing</keyword>
<organism evidence="6 7">
    <name type="scientific">Lactuca virosa</name>
    <dbReference type="NCBI Taxonomy" id="75947"/>
    <lineage>
        <taxon>Eukaryota</taxon>
        <taxon>Viridiplantae</taxon>
        <taxon>Streptophyta</taxon>
        <taxon>Embryophyta</taxon>
        <taxon>Tracheophyta</taxon>
        <taxon>Spermatophyta</taxon>
        <taxon>Magnoliopsida</taxon>
        <taxon>eudicotyledons</taxon>
        <taxon>Gunneridae</taxon>
        <taxon>Pentapetalae</taxon>
        <taxon>asterids</taxon>
        <taxon>campanulids</taxon>
        <taxon>Asterales</taxon>
        <taxon>Asteraceae</taxon>
        <taxon>Cichorioideae</taxon>
        <taxon>Cichorieae</taxon>
        <taxon>Lactucinae</taxon>
        <taxon>Lactuca</taxon>
    </lineage>
</organism>
<keyword evidence="7" id="KW-1185">Reference proteome</keyword>
<gene>
    <name evidence="6" type="ORF">LVIROSA_LOCUS18205</name>
</gene>
<evidence type="ECO:0000259" key="5">
    <source>
        <dbReference type="PROSITE" id="PS50102"/>
    </source>
</evidence>
<dbReference type="GO" id="GO:0003723">
    <property type="term" value="F:RNA binding"/>
    <property type="evidence" value="ECO:0007669"/>
    <property type="project" value="UniProtKB-UniRule"/>
</dbReference>
<evidence type="ECO:0000313" key="7">
    <source>
        <dbReference type="Proteomes" id="UP001157418"/>
    </source>
</evidence>
<dbReference type="CDD" id="cd00590">
    <property type="entry name" value="RRM_SF"/>
    <property type="match status" value="1"/>
</dbReference>
<proteinExistence type="predicted"/>
<dbReference type="InterPro" id="IPR050907">
    <property type="entry name" value="SRSF"/>
</dbReference>
<dbReference type="SUPFAM" id="SSF54928">
    <property type="entry name" value="RNA-binding domain, RBD"/>
    <property type="match status" value="1"/>
</dbReference>
<comment type="caution">
    <text evidence="6">The sequence shown here is derived from an EMBL/GenBank/DDBJ whole genome shotgun (WGS) entry which is preliminary data.</text>
</comment>
<dbReference type="PANTHER" id="PTHR23147">
    <property type="entry name" value="SERINE/ARGININE RICH SPLICING FACTOR"/>
    <property type="match status" value="1"/>
</dbReference>
<evidence type="ECO:0000256" key="4">
    <source>
        <dbReference type="PROSITE-ProRule" id="PRU00176"/>
    </source>
</evidence>
<dbReference type="InterPro" id="IPR012677">
    <property type="entry name" value="Nucleotide-bd_a/b_plait_sf"/>
</dbReference>
<dbReference type="GO" id="GO:0006397">
    <property type="term" value="P:mRNA processing"/>
    <property type="evidence" value="ECO:0007669"/>
    <property type="project" value="UniProtKB-KW"/>
</dbReference>
<dbReference type="GO" id="GO:0008380">
    <property type="term" value="P:RNA splicing"/>
    <property type="evidence" value="ECO:0007669"/>
    <property type="project" value="UniProtKB-KW"/>
</dbReference>